<dbReference type="GO" id="GO:0005886">
    <property type="term" value="C:plasma membrane"/>
    <property type="evidence" value="ECO:0007669"/>
    <property type="project" value="UniProtKB-SubCell"/>
</dbReference>
<feature type="transmembrane region" description="Helical" evidence="1">
    <location>
        <begin position="127"/>
        <end position="154"/>
    </location>
</feature>
<protein>
    <recommendedName>
        <fullName evidence="4">ABC-2 type transport system permease protein</fullName>
    </recommendedName>
</protein>
<feature type="transmembrane region" description="Helical" evidence="1">
    <location>
        <begin position="194"/>
        <end position="212"/>
    </location>
</feature>
<comment type="caution">
    <text evidence="2">The sequence shown here is derived from an EMBL/GenBank/DDBJ whole genome shotgun (WGS) entry which is preliminary data.</text>
</comment>
<keyword evidence="1" id="KW-1133">Transmembrane helix</keyword>
<dbReference type="EMBL" id="LBVV01000007">
    <property type="protein sequence ID" value="KKQ94848.1"/>
    <property type="molecule type" value="Genomic_DNA"/>
</dbReference>
<gene>
    <name evidence="2" type="ORF">UT18_C0007G0104</name>
</gene>
<name>A0A0G0LSF6_UNCC2</name>
<feature type="transmembrane region" description="Helical" evidence="1">
    <location>
        <begin position="82"/>
        <end position="101"/>
    </location>
</feature>
<organism evidence="2 3">
    <name type="scientific">candidate division CPR2 bacterium GW2011_GWC2_39_10</name>
    <dbReference type="NCBI Taxonomy" id="1618345"/>
    <lineage>
        <taxon>Bacteria</taxon>
        <taxon>Bacteria division CPR2</taxon>
    </lineage>
</organism>
<evidence type="ECO:0000313" key="2">
    <source>
        <dbReference type="EMBL" id="KKQ94848.1"/>
    </source>
</evidence>
<reference evidence="2 3" key="1">
    <citation type="journal article" date="2015" name="Nature">
        <title>rRNA introns, odd ribosomes, and small enigmatic genomes across a large radiation of phyla.</title>
        <authorList>
            <person name="Brown C.T."/>
            <person name="Hug L.A."/>
            <person name="Thomas B.C."/>
            <person name="Sharon I."/>
            <person name="Castelle C.J."/>
            <person name="Singh A."/>
            <person name="Wilkins M.J."/>
            <person name="Williams K.H."/>
            <person name="Banfield J.F."/>
        </authorList>
    </citation>
    <scope>NUCLEOTIDE SEQUENCE [LARGE SCALE GENOMIC DNA]</scope>
</reference>
<feature type="transmembrane region" description="Helical" evidence="1">
    <location>
        <begin position="160"/>
        <end position="182"/>
    </location>
</feature>
<proteinExistence type="predicted"/>
<feature type="transmembrane region" description="Helical" evidence="1">
    <location>
        <begin position="241"/>
        <end position="259"/>
    </location>
</feature>
<accession>A0A0G0LSF6</accession>
<feature type="transmembrane region" description="Helical" evidence="1">
    <location>
        <begin position="16"/>
        <end position="34"/>
    </location>
</feature>
<dbReference type="Proteomes" id="UP000034207">
    <property type="component" value="Unassembled WGS sequence"/>
</dbReference>
<sequence>MFPIFLRTIKNKRTAIIAYIVSGIAFLLMYIPIYPSFASSGKQLVEIMKNYPQGFLKAFGIEDIAQAFLSLEGYLSTEHFGFVWPLVLIFLALSFAGNSIAGEIEKGTMEVVLSQPISRLKIYFGKYLGGLGAIVLFVTTSIFASIPIAAIFNVHYVAKGYIYMTILGVLFGIAIYGLAMLCSSFASDKGKANFMTGGVLIAMYVLNILSGLKSNLDDLKYLSFFHYFNASGALLNYKIDSIAILVFVLTTIIATTLGCSQSSLRTIRQPPESAAILFQAEEIASFHSQRRESCEQVTLKCF</sequence>
<evidence type="ECO:0008006" key="4">
    <source>
        <dbReference type="Google" id="ProtNLM"/>
    </source>
</evidence>
<dbReference type="STRING" id="1618345.UT18_C0007G0104"/>
<dbReference type="GO" id="GO:0140359">
    <property type="term" value="F:ABC-type transporter activity"/>
    <property type="evidence" value="ECO:0007669"/>
    <property type="project" value="InterPro"/>
</dbReference>
<dbReference type="Pfam" id="PF12679">
    <property type="entry name" value="ABC2_membrane_2"/>
    <property type="match status" value="1"/>
</dbReference>
<keyword evidence="1" id="KW-0812">Transmembrane</keyword>
<dbReference type="AlphaFoldDB" id="A0A0G0LSF6"/>
<dbReference type="PANTHER" id="PTHR43471">
    <property type="entry name" value="ABC TRANSPORTER PERMEASE"/>
    <property type="match status" value="1"/>
</dbReference>
<evidence type="ECO:0000256" key="1">
    <source>
        <dbReference type="SAM" id="Phobius"/>
    </source>
</evidence>
<keyword evidence="1" id="KW-0472">Membrane</keyword>
<evidence type="ECO:0000313" key="3">
    <source>
        <dbReference type="Proteomes" id="UP000034207"/>
    </source>
</evidence>